<evidence type="ECO:0008006" key="4">
    <source>
        <dbReference type="Google" id="ProtNLM"/>
    </source>
</evidence>
<reference evidence="2 3" key="1">
    <citation type="submission" date="2021-05" db="EMBL/GenBank/DDBJ databases">
        <title>Novel species in genus Cellulomonas.</title>
        <authorList>
            <person name="Zhang G."/>
        </authorList>
    </citation>
    <scope>NUCLEOTIDE SEQUENCE [LARGE SCALE GENOMIC DNA]</scope>
    <source>
        <strain evidence="3">zg-ZUI157</strain>
    </source>
</reference>
<evidence type="ECO:0000313" key="3">
    <source>
        <dbReference type="Proteomes" id="UP000679335"/>
    </source>
</evidence>
<accession>A0ABX8GHH9</accession>
<feature type="compositionally biased region" description="Polar residues" evidence="1">
    <location>
        <begin position="160"/>
        <end position="170"/>
    </location>
</feature>
<keyword evidence="3" id="KW-1185">Reference proteome</keyword>
<name>A0ABX8GHH9_9CELL</name>
<sequence>MGHLAGLVNDAGYTLNRGACPPGIQGYTDPGTCHVRVRDDVSSAQAVKTLAHDLAHIRADHFARFPDYAVDLRYRGQAEIGAEPIAYIVTTHAGMDSSAYAVPYVAGWAQGDSSLVRECLGQVVTTSSALIAAESSDTDASPSAPPPSTSSLPRRAARSEQSQPSPSGWRSSAWHPRQRRGP</sequence>
<evidence type="ECO:0000256" key="1">
    <source>
        <dbReference type="SAM" id="MobiDB-lite"/>
    </source>
</evidence>
<dbReference type="RefSeq" id="WP_208196002.1">
    <property type="nucleotide sequence ID" value="NZ_CP076023.1"/>
</dbReference>
<gene>
    <name evidence="2" type="ORF">KKR89_14185</name>
</gene>
<feature type="region of interest" description="Disordered" evidence="1">
    <location>
        <begin position="134"/>
        <end position="182"/>
    </location>
</feature>
<proteinExistence type="predicted"/>
<dbReference type="EMBL" id="CP076023">
    <property type="protein sequence ID" value="QWC15435.1"/>
    <property type="molecule type" value="Genomic_DNA"/>
</dbReference>
<protein>
    <recommendedName>
        <fullName evidence="4">IrrE N-terminal-like domain-containing protein</fullName>
    </recommendedName>
</protein>
<evidence type="ECO:0000313" key="2">
    <source>
        <dbReference type="EMBL" id="QWC15435.1"/>
    </source>
</evidence>
<dbReference type="Proteomes" id="UP000679335">
    <property type="component" value="Chromosome"/>
</dbReference>
<organism evidence="2 3">
    <name type="scientific">Cellulomonas dongxiuzhuiae</name>
    <dbReference type="NCBI Taxonomy" id="2819979"/>
    <lineage>
        <taxon>Bacteria</taxon>
        <taxon>Bacillati</taxon>
        <taxon>Actinomycetota</taxon>
        <taxon>Actinomycetes</taxon>
        <taxon>Micrococcales</taxon>
        <taxon>Cellulomonadaceae</taxon>
        <taxon>Cellulomonas</taxon>
    </lineage>
</organism>